<reference evidence="1" key="1">
    <citation type="journal article" date="2020" name="Stud. Mycol.">
        <title>101 Dothideomycetes genomes: a test case for predicting lifestyles and emergence of pathogens.</title>
        <authorList>
            <person name="Haridas S."/>
            <person name="Albert R."/>
            <person name="Binder M."/>
            <person name="Bloem J."/>
            <person name="Labutti K."/>
            <person name="Salamov A."/>
            <person name="Andreopoulos B."/>
            <person name="Baker S."/>
            <person name="Barry K."/>
            <person name="Bills G."/>
            <person name="Bluhm B."/>
            <person name="Cannon C."/>
            <person name="Castanera R."/>
            <person name="Culley D."/>
            <person name="Daum C."/>
            <person name="Ezra D."/>
            <person name="Gonzalez J."/>
            <person name="Henrissat B."/>
            <person name="Kuo A."/>
            <person name="Liang C."/>
            <person name="Lipzen A."/>
            <person name="Lutzoni F."/>
            <person name="Magnuson J."/>
            <person name="Mondo S."/>
            <person name="Nolan M."/>
            <person name="Ohm R."/>
            <person name="Pangilinan J."/>
            <person name="Park H.-J."/>
            <person name="Ramirez L."/>
            <person name="Alfaro M."/>
            <person name="Sun H."/>
            <person name="Tritt A."/>
            <person name="Yoshinaga Y."/>
            <person name="Zwiers L.-H."/>
            <person name="Turgeon B."/>
            <person name="Goodwin S."/>
            <person name="Spatafora J."/>
            <person name="Crous P."/>
            <person name="Grigoriev I."/>
        </authorList>
    </citation>
    <scope>NUCLEOTIDE SEQUENCE</scope>
    <source>
        <strain evidence="1">SCOH1-5</strain>
    </source>
</reference>
<organism evidence="1 2">
    <name type="scientific">Cercospora zeae-maydis SCOH1-5</name>
    <dbReference type="NCBI Taxonomy" id="717836"/>
    <lineage>
        <taxon>Eukaryota</taxon>
        <taxon>Fungi</taxon>
        <taxon>Dikarya</taxon>
        <taxon>Ascomycota</taxon>
        <taxon>Pezizomycotina</taxon>
        <taxon>Dothideomycetes</taxon>
        <taxon>Dothideomycetidae</taxon>
        <taxon>Mycosphaerellales</taxon>
        <taxon>Mycosphaerellaceae</taxon>
        <taxon>Cercospora</taxon>
    </lineage>
</organism>
<gene>
    <name evidence="1" type="ORF">CERZMDRAFT_86913</name>
</gene>
<dbReference type="Proteomes" id="UP000799539">
    <property type="component" value="Unassembled WGS sequence"/>
</dbReference>
<sequence>MPLRRADFPPSPIAIETVSVGAKYHAGGVKVMVYGAGVVPVAVPPLVREELVTGAQLIVGRLCIGMRTGNEQARRRTWTGFATVWVALPVRCWGGSLSPHQSRRKAEW</sequence>
<evidence type="ECO:0000313" key="2">
    <source>
        <dbReference type="Proteomes" id="UP000799539"/>
    </source>
</evidence>
<dbReference type="AlphaFoldDB" id="A0A6A6F569"/>
<evidence type="ECO:0000313" key="1">
    <source>
        <dbReference type="EMBL" id="KAF2209598.1"/>
    </source>
</evidence>
<proteinExistence type="predicted"/>
<keyword evidence="2" id="KW-1185">Reference proteome</keyword>
<name>A0A6A6F569_9PEZI</name>
<accession>A0A6A6F569</accession>
<dbReference type="EMBL" id="ML992686">
    <property type="protein sequence ID" value="KAF2209598.1"/>
    <property type="molecule type" value="Genomic_DNA"/>
</dbReference>
<protein>
    <submittedName>
        <fullName evidence="1">Uncharacterized protein</fullName>
    </submittedName>
</protein>